<evidence type="ECO:0000259" key="3">
    <source>
        <dbReference type="Pfam" id="PF08240"/>
    </source>
</evidence>
<gene>
    <name evidence="4" type="ORF">K6K13_07095</name>
</gene>
<dbReference type="EMBL" id="CP081864">
    <property type="protein sequence ID" value="QZN97131.1"/>
    <property type="molecule type" value="Genomic_DNA"/>
</dbReference>
<name>A0ABX9ASY8_9ENTR</name>
<organism evidence="4 5">
    <name type="scientific">Symbiopectobacterium purcellii</name>
    <dbReference type="NCBI Taxonomy" id="2871826"/>
    <lineage>
        <taxon>Bacteria</taxon>
        <taxon>Pseudomonadati</taxon>
        <taxon>Pseudomonadota</taxon>
        <taxon>Gammaproteobacteria</taxon>
        <taxon>Enterobacterales</taxon>
        <taxon>Enterobacteriaceae</taxon>
    </lineage>
</organism>
<keyword evidence="1" id="KW-0521">NADP</keyword>
<protein>
    <submittedName>
        <fullName evidence="4">Zinc-dependent alcohol dehydrogenase family protein</fullName>
    </submittedName>
</protein>
<dbReference type="InterPro" id="IPR013154">
    <property type="entry name" value="ADH-like_N"/>
</dbReference>
<sequence>MNKVAIWYRHFGVPEQTLELETAPVESLTPGLMRIRMQLSPVNASDLIPVTGAYGHRIIPPLVAGYEGVGEVITAPETWSHLVGKRVLPLRGQGTWQSLVDCPPEYAIPVPDWICSDLAARAFINPAAALMMLRLYSPEGKRVLLTAAGSDCSLLLGQWALRFGAVSVTGIHRSAAHATRLAACGITSVSQEDAGAIERSASESDLVFDATGGKLATSILQHLPETSTFVCYGLLSGIPFRQHHSRPFVRWFHIRNYLNSMDIRQWHALFSEIWPLLNTSSYSGAVRYPVASWKEAIGFYRESGRSGKPLLIMN</sequence>
<evidence type="ECO:0000313" key="5">
    <source>
        <dbReference type="Proteomes" id="UP000825886"/>
    </source>
</evidence>
<dbReference type="PANTHER" id="PTHR48106">
    <property type="entry name" value="QUINONE OXIDOREDUCTASE PIG3-RELATED"/>
    <property type="match status" value="1"/>
</dbReference>
<reference evidence="4 5" key="1">
    <citation type="submission" date="2021-08" db="EMBL/GenBank/DDBJ databases">
        <title>Culture and genomic analysis of Symbiopectobacterium purcellii sp. nov. gen. nov., isolated from the leafhopper Empoasca decipiens.</title>
        <authorList>
            <person name="Nadal-Jimenez P."/>
            <person name="Siozios S."/>
            <person name="Halliday N."/>
            <person name="Camara M."/>
            <person name="Hurst G.D.D."/>
        </authorList>
    </citation>
    <scope>NUCLEOTIDE SEQUENCE [LARGE SCALE GENOMIC DNA]</scope>
    <source>
        <strain evidence="4 5">SyEd1</strain>
    </source>
</reference>
<evidence type="ECO:0000256" key="2">
    <source>
        <dbReference type="ARBA" id="ARBA00023002"/>
    </source>
</evidence>
<dbReference type="Pfam" id="PF08240">
    <property type="entry name" value="ADH_N"/>
    <property type="match status" value="1"/>
</dbReference>
<dbReference type="InterPro" id="IPR011032">
    <property type="entry name" value="GroES-like_sf"/>
</dbReference>
<keyword evidence="5" id="KW-1185">Reference proteome</keyword>
<proteinExistence type="predicted"/>
<keyword evidence="2" id="KW-0560">Oxidoreductase</keyword>
<dbReference type="Gene3D" id="3.90.180.10">
    <property type="entry name" value="Medium-chain alcohol dehydrogenases, catalytic domain"/>
    <property type="match status" value="1"/>
</dbReference>
<dbReference type="SUPFAM" id="SSF51735">
    <property type="entry name" value="NAD(P)-binding Rossmann-fold domains"/>
    <property type="match status" value="1"/>
</dbReference>
<dbReference type="SUPFAM" id="SSF50129">
    <property type="entry name" value="GroES-like"/>
    <property type="match status" value="1"/>
</dbReference>
<accession>A0ABX9ASY8</accession>
<dbReference type="RefSeq" id="WP_222160140.1">
    <property type="nucleotide sequence ID" value="NZ_CP081864.1"/>
</dbReference>
<dbReference type="InterPro" id="IPR036291">
    <property type="entry name" value="NAD(P)-bd_dom_sf"/>
</dbReference>
<feature type="domain" description="Alcohol dehydrogenase-like N-terminal" evidence="3">
    <location>
        <begin position="30"/>
        <end position="112"/>
    </location>
</feature>
<evidence type="ECO:0000256" key="1">
    <source>
        <dbReference type="ARBA" id="ARBA00022857"/>
    </source>
</evidence>
<dbReference type="PANTHER" id="PTHR48106:SF2">
    <property type="entry name" value="ZN2+-BINDING DEHYDROGENASE"/>
    <property type="match status" value="1"/>
</dbReference>
<dbReference type="Proteomes" id="UP000825886">
    <property type="component" value="Chromosome"/>
</dbReference>
<dbReference type="Gene3D" id="3.40.50.720">
    <property type="entry name" value="NAD(P)-binding Rossmann-like Domain"/>
    <property type="match status" value="1"/>
</dbReference>
<dbReference type="CDD" id="cd05282">
    <property type="entry name" value="ETR_like"/>
    <property type="match status" value="1"/>
</dbReference>
<evidence type="ECO:0000313" key="4">
    <source>
        <dbReference type="EMBL" id="QZN97131.1"/>
    </source>
</evidence>